<dbReference type="GO" id="GO:0008081">
    <property type="term" value="F:phosphoric diester hydrolase activity"/>
    <property type="evidence" value="ECO:0007669"/>
    <property type="project" value="TreeGrafter"/>
</dbReference>
<keyword evidence="7" id="KW-0540">Nuclease</keyword>
<comment type="catalytic activity">
    <reaction evidence="7">
        <text>Endonucleolytic cleavage to 5'-phosphooligonucleotide end-products.</text>
        <dbReference type="EC" id="3.1.21.2"/>
    </reaction>
</comment>
<feature type="binding site" evidence="7">
    <location>
        <position position="70"/>
    </location>
    <ligand>
        <name>Zn(2+)</name>
        <dbReference type="ChEBI" id="CHEBI:29105"/>
        <label>1</label>
    </ligand>
</feature>
<dbReference type="HAMAP" id="MF_00152">
    <property type="entry name" value="Nfo"/>
    <property type="match status" value="1"/>
</dbReference>
<gene>
    <name evidence="7" type="primary">nfo</name>
    <name evidence="9" type="ORF">IAC52_04710</name>
</gene>
<dbReference type="InterPro" id="IPR036237">
    <property type="entry name" value="Xyl_isomerase-like_sf"/>
</dbReference>
<dbReference type="GO" id="GO:0003906">
    <property type="term" value="F:DNA-(apurinic or apyrimidinic site) endonuclease activity"/>
    <property type="evidence" value="ECO:0007669"/>
    <property type="project" value="TreeGrafter"/>
</dbReference>
<evidence type="ECO:0000256" key="4">
    <source>
        <dbReference type="ARBA" id="ARBA00022801"/>
    </source>
</evidence>
<feature type="binding site" evidence="7">
    <location>
        <position position="227"/>
    </location>
    <ligand>
        <name>Zn(2+)</name>
        <dbReference type="ChEBI" id="CHEBI:29105"/>
        <label>3</label>
    </ligand>
</feature>
<dbReference type="PANTHER" id="PTHR21445:SF0">
    <property type="entry name" value="APURINIC-APYRIMIDINIC ENDONUCLEASE"/>
    <property type="match status" value="1"/>
</dbReference>
<evidence type="ECO:0000256" key="3">
    <source>
        <dbReference type="ARBA" id="ARBA00022763"/>
    </source>
</evidence>
<dbReference type="NCBIfam" id="TIGR00587">
    <property type="entry name" value="nfo"/>
    <property type="match status" value="1"/>
</dbReference>
<comment type="caution">
    <text evidence="9">The sequence shown here is derived from an EMBL/GenBank/DDBJ whole genome shotgun (WGS) entry which is preliminary data.</text>
</comment>
<dbReference type="InterPro" id="IPR001719">
    <property type="entry name" value="AP_endonuc_2"/>
</dbReference>
<dbReference type="SMART" id="SM00518">
    <property type="entry name" value="AP2Ec"/>
    <property type="match status" value="1"/>
</dbReference>
<feature type="binding site" evidence="7">
    <location>
        <position position="229"/>
    </location>
    <ligand>
        <name>Zn(2+)</name>
        <dbReference type="ChEBI" id="CHEBI:29105"/>
        <label>3</label>
    </ligand>
</feature>
<reference evidence="9" key="2">
    <citation type="journal article" date="2021" name="PeerJ">
        <title>Extensive microbial diversity within the chicken gut microbiome revealed by metagenomics and culture.</title>
        <authorList>
            <person name="Gilroy R."/>
            <person name="Ravi A."/>
            <person name="Getino M."/>
            <person name="Pursley I."/>
            <person name="Horton D.L."/>
            <person name="Alikhan N.F."/>
            <person name="Baker D."/>
            <person name="Gharbi K."/>
            <person name="Hall N."/>
            <person name="Watson M."/>
            <person name="Adriaenssens E.M."/>
            <person name="Foster-Nyarko E."/>
            <person name="Jarju S."/>
            <person name="Secka A."/>
            <person name="Antonio M."/>
            <person name="Oren A."/>
            <person name="Chaudhuri R.R."/>
            <person name="La Ragione R."/>
            <person name="Hildebrand F."/>
            <person name="Pallen M.J."/>
        </authorList>
    </citation>
    <scope>NUCLEOTIDE SEQUENCE</scope>
    <source>
        <strain evidence="9">ChiGjej1B1-22543</strain>
    </source>
</reference>
<feature type="domain" description="Xylose isomerase-like TIM barrel" evidence="8">
    <location>
        <begin position="20"/>
        <end position="278"/>
    </location>
</feature>
<keyword evidence="3 7" id="KW-0227">DNA damage</keyword>
<dbReference type="EC" id="3.1.21.2" evidence="7"/>
<name>A0A9D1LPC1_9FIRM</name>
<dbReference type="Proteomes" id="UP000824070">
    <property type="component" value="Unassembled WGS sequence"/>
</dbReference>
<feature type="binding site" evidence="7">
    <location>
        <position position="146"/>
    </location>
    <ligand>
        <name>Zn(2+)</name>
        <dbReference type="ChEBI" id="CHEBI:29105"/>
        <label>2</label>
    </ligand>
</feature>
<dbReference type="PROSITE" id="PS51432">
    <property type="entry name" value="AP_NUCLEASE_F2_4"/>
    <property type="match status" value="1"/>
</dbReference>
<evidence type="ECO:0000256" key="2">
    <source>
        <dbReference type="ARBA" id="ARBA00022723"/>
    </source>
</evidence>
<sequence length="289" mass="31672">MMLGCHISLSGPGYFLSSVEQALSFGCDTFMFYTGAPQNAVRADLARMRIDEGKREWEGAGRSLSDLVVHAPYIINLACRKDEEKYSYALSLLKNELRRAKAFGANRLVLHPGCHLGYGFEEGKAALCAALDQATAEVEGISIAIESMAGKGSEIGVGFSELRQIIDGCENHDRIGVCLDSCHLSDSGIDVSDPEALFSDFDSKVGLEKLLVFHLNDSKNPIGSHKDRHENIGMGHIGFDALCRLAHSKALQGIPTILETPYFNGKPPYEKEMEMLRSGEFDPAWREAL</sequence>
<dbReference type="InterPro" id="IPR013022">
    <property type="entry name" value="Xyl_isomerase-like_TIM-brl"/>
</dbReference>
<dbReference type="CDD" id="cd00019">
    <property type="entry name" value="AP2Ec"/>
    <property type="match status" value="1"/>
</dbReference>
<organism evidence="9 10">
    <name type="scientific">Candidatus Alloenteromonas pullicola</name>
    <dbReference type="NCBI Taxonomy" id="2840784"/>
    <lineage>
        <taxon>Bacteria</taxon>
        <taxon>Bacillati</taxon>
        <taxon>Bacillota</taxon>
        <taxon>Bacillota incertae sedis</taxon>
        <taxon>Candidatus Alloenteromonas</taxon>
    </lineage>
</organism>
<comment type="function">
    <text evidence="7">Endonuclease IV plays a role in DNA repair. It cleaves phosphodiester bonds at apurinic or apyrimidinic (AP) sites, generating a 3'-hydroxyl group and a 5'-terminal sugar phosphate.</text>
</comment>
<dbReference type="GO" id="GO:0003677">
    <property type="term" value="F:DNA binding"/>
    <property type="evidence" value="ECO:0007669"/>
    <property type="project" value="InterPro"/>
</dbReference>
<feature type="binding site" evidence="7">
    <location>
        <position position="183"/>
    </location>
    <ligand>
        <name>Zn(2+)</name>
        <dbReference type="ChEBI" id="CHEBI:29105"/>
        <label>3</label>
    </ligand>
</feature>
<comment type="similarity">
    <text evidence="1 7">Belongs to the AP endonuclease 2 family.</text>
</comment>
<feature type="binding site" evidence="7">
    <location>
        <position position="259"/>
    </location>
    <ligand>
        <name>Zn(2+)</name>
        <dbReference type="ChEBI" id="CHEBI:29105"/>
        <label>2</label>
    </ligand>
</feature>
<feature type="binding site" evidence="7">
    <location>
        <position position="180"/>
    </location>
    <ligand>
        <name>Zn(2+)</name>
        <dbReference type="ChEBI" id="CHEBI:29105"/>
        <label>2</label>
    </ligand>
</feature>
<keyword evidence="2 7" id="KW-0479">Metal-binding</keyword>
<reference evidence="9" key="1">
    <citation type="submission" date="2020-10" db="EMBL/GenBank/DDBJ databases">
        <authorList>
            <person name="Gilroy R."/>
        </authorList>
    </citation>
    <scope>NUCLEOTIDE SEQUENCE</scope>
    <source>
        <strain evidence="9">ChiGjej1B1-22543</strain>
    </source>
</reference>
<dbReference type="NCBIfam" id="NF002196">
    <property type="entry name" value="PRK01060.1-1"/>
    <property type="match status" value="1"/>
</dbReference>
<evidence type="ECO:0000259" key="8">
    <source>
        <dbReference type="Pfam" id="PF01261"/>
    </source>
</evidence>
<dbReference type="Pfam" id="PF01261">
    <property type="entry name" value="AP_endonuc_2"/>
    <property type="match status" value="1"/>
</dbReference>
<dbReference type="FunFam" id="3.20.20.150:FF:000001">
    <property type="entry name" value="Probable endonuclease 4"/>
    <property type="match status" value="1"/>
</dbReference>
<evidence type="ECO:0000313" key="9">
    <source>
        <dbReference type="EMBL" id="HIU45579.1"/>
    </source>
</evidence>
<evidence type="ECO:0000256" key="7">
    <source>
        <dbReference type="HAMAP-Rule" id="MF_00152"/>
    </source>
</evidence>
<accession>A0A9D1LPC1</accession>
<keyword evidence="4 7" id="KW-0378">Hydrolase</keyword>
<comment type="cofactor">
    <cofactor evidence="7">
        <name>Zn(2+)</name>
        <dbReference type="ChEBI" id="CHEBI:29105"/>
    </cofactor>
    <text evidence="7">Binds 3 Zn(2+) ions.</text>
</comment>
<dbReference type="GO" id="GO:0006284">
    <property type="term" value="P:base-excision repair"/>
    <property type="evidence" value="ECO:0007669"/>
    <property type="project" value="TreeGrafter"/>
</dbReference>
<evidence type="ECO:0000256" key="6">
    <source>
        <dbReference type="ARBA" id="ARBA00023204"/>
    </source>
</evidence>
<dbReference type="GO" id="GO:0008270">
    <property type="term" value="F:zinc ion binding"/>
    <property type="evidence" value="ECO:0007669"/>
    <property type="project" value="UniProtKB-UniRule"/>
</dbReference>
<dbReference type="EMBL" id="DVMV01000039">
    <property type="protein sequence ID" value="HIU45579.1"/>
    <property type="molecule type" value="Genomic_DNA"/>
</dbReference>
<evidence type="ECO:0000313" key="10">
    <source>
        <dbReference type="Proteomes" id="UP000824070"/>
    </source>
</evidence>
<proteinExistence type="inferred from homology"/>
<keyword evidence="6 7" id="KW-0234">DNA repair</keyword>
<dbReference type="GO" id="GO:0008833">
    <property type="term" value="F:deoxyribonuclease IV (phage-T4-induced) activity"/>
    <property type="evidence" value="ECO:0007669"/>
    <property type="project" value="UniProtKB-UniRule"/>
</dbReference>
<evidence type="ECO:0000256" key="1">
    <source>
        <dbReference type="ARBA" id="ARBA00005340"/>
    </source>
</evidence>
<dbReference type="PROSITE" id="PS00731">
    <property type="entry name" value="AP_NUCLEASE_F2_3"/>
    <property type="match status" value="1"/>
</dbReference>
<protein>
    <recommendedName>
        <fullName evidence="7">Probable endonuclease 4</fullName>
        <ecNumber evidence="7">3.1.21.2</ecNumber>
    </recommendedName>
    <alternativeName>
        <fullName evidence="7">Endodeoxyribonuclease IV</fullName>
    </alternativeName>
    <alternativeName>
        <fullName evidence="7">Endonuclease IV</fullName>
    </alternativeName>
</protein>
<feature type="binding site" evidence="7">
    <location>
        <position position="146"/>
    </location>
    <ligand>
        <name>Zn(2+)</name>
        <dbReference type="ChEBI" id="CHEBI:29105"/>
        <label>1</label>
    </ligand>
</feature>
<dbReference type="PANTHER" id="PTHR21445">
    <property type="entry name" value="ENDONUCLEASE IV ENDODEOXYRIBONUCLEASE IV"/>
    <property type="match status" value="1"/>
</dbReference>
<feature type="binding site" evidence="7">
    <location>
        <position position="111"/>
    </location>
    <ligand>
        <name>Zn(2+)</name>
        <dbReference type="ChEBI" id="CHEBI:29105"/>
        <label>1</label>
    </ligand>
</feature>
<dbReference type="SUPFAM" id="SSF51658">
    <property type="entry name" value="Xylose isomerase-like"/>
    <property type="match status" value="1"/>
</dbReference>
<dbReference type="AlphaFoldDB" id="A0A9D1LPC1"/>
<dbReference type="InterPro" id="IPR018246">
    <property type="entry name" value="AP_endonuc_F2_Zn_BS"/>
</dbReference>
<keyword evidence="5 7" id="KW-0862">Zinc</keyword>
<dbReference type="Gene3D" id="3.20.20.150">
    <property type="entry name" value="Divalent-metal-dependent TIM barrel enzymes"/>
    <property type="match status" value="1"/>
</dbReference>
<dbReference type="PROSITE" id="PS00729">
    <property type="entry name" value="AP_NUCLEASE_F2_1"/>
    <property type="match status" value="1"/>
</dbReference>
<evidence type="ECO:0000256" key="5">
    <source>
        <dbReference type="ARBA" id="ARBA00022833"/>
    </source>
</evidence>
<keyword evidence="7" id="KW-0255">Endonuclease</keyword>
<feature type="binding site" evidence="7">
    <location>
        <position position="214"/>
    </location>
    <ligand>
        <name>Zn(2+)</name>
        <dbReference type="ChEBI" id="CHEBI:29105"/>
        <label>2</label>
    </ligand>
</feature>